<keyword evidence="10" id="KW-0548">Nucleotidyltransferase</keyword>
<dbReference type="InParanoid" id="D8TJF4"/>
<dbReference type="OrthoDB" id="341477at2759"/>
<evidence type="ECO:0000256" key="14">
    <source>
        <dbReference type="ARBA" id="ARBA00023128"/>
    </source>
</evidence>
<evidence type="ECO:0000256" key="8">
    <source>
        <dbReference type="ARBA" id="ARBA00022516"/>
    </source>
</evidence>
<dbReference type="GO" id="GO:0032049">
    <property type="term" value="P:cardiolipin biosynthetic process"/>
    <property type="evidence" value="ECO:0007669"/>
    <property type="project" value="InterPro"/>
</dbReference>
<organism evidence="20">
    <name type="scientific">Volvox carteri f. nagariensis</name>
    <dbReference type="NCBI Taxonomy" id="3068"/>
    <lineage>
        <taxon>Eukaryota</taxon>
        <taxon>Viridiplantae</taxon>
        <taxon>Chlorophyta</taxon>
        <taxon>core chlorophytes</taxon>
        <taxon>Chlorophyceae</taxon>
        <taxon>CS clade</taxon>
        <taxon>Chlamydomonadales</taxon>
        <taxon>Volvocaceae</taxon>
        <taxon>Volvox</taxon>
    </lineage>
</organism>
<comment type="cofactor">
    <cofactor evidence="1">
        <name>Mg(2+)</name>
        <dbReference type="ChEBI" id="CHEBI:18420"/>
    </cofactor>
</comment>
<evidence type="ECO:0000256" key="2">
    <source>
        <dbReference type="ARBA" id="ARBA00004443"/>
    </source>
</evidence>
<dbReference type="GO" id="GO:0004605">
    <property type="term" value="F:phosphatidate cytidylyltransferase activity"/>
    <property type="evidence" value="ECO:0007669"/>
    <property type="project" value="UniProtKB-EC"/>
</dbReference>
<dbReference type="InterPro" id="IPR015222">
    <property type="entry name" value="Tam41"/>
</dbReference>
<keyword evidence="17" id="KW-1208">Phospholipid metabolism</keyword>
<reference evidence="19 20" key="1">
    <citation type="journal article" date="2010" name="Science">
        <title>Genomic analysis of organismal complexity in the multicellular green alga Volvox carteri.</title>
        <authorList>
            <person name="Prochnik S.E."/>
            <person name="Umen J."/>
            <person name="Nedelcu A.M."/>
            <person name="Hallmann A."/>
            <person name="Miller S.M."/>
            <person name="Nishii I."/>
            <person name="Ferris P."/>
            <person name="Kuo A."/>
            <person name="Mitros T."/>
            <person name="Fritz-Laylin L.K."/>
            <person name="Hellsten U."/>
            <person name="Chapman J."/>
            <person name="Simakov O."/>
            <person name="Rensing S.A."/>
            <person name="Terry A."/>
            <person name="Pangilinan J."/>
            <person name="Kapitonov V."/>
            <person name="Jurka J."/>
            <person name="Salamov A."/>
            <person name="Shapiro H."/>
            <person name="Schmutz J."/>
            <person name="Grimwood J."/>
            <person name="Lindquist E."/>
            <person name="Lucas S."/>
            <person name="Grigoriev I.V."/>
            <person name="Schmitt R."/>
            <person name="Kirk D."/>
            <person name="Rokhsar D.S."/>
        </authorList>
    </citation>
    <scope>NUCLEOTIDE SEQUENCE [LARGE SCALE GENOMIC DNA]</scope>
    <source>
        <strain evidence="20">f. Nagariensis / Eve</strain>
    </source>
</reference>
<evidence type="ECO:0000256" key="3">
    <source>
        <dbReference type="ARBA" id="ARBA00005119"/>
    </source>
</evidence>
<comment type="subcellular location">
    <subcellularLocation>
        <location evidence="2">Mitochondrion inner membrane</location>
        <topology evidence="2">Peripheral membrane protein</topology>
        <orientation evidence="2">Matrix side</orientation>
    </subcellularLocation>
</comment>
<evidence type="ECO:0000256" key="15">
    <source>
        <dbReference type="ARBA" id="ARBA00023136"/>
    </source>
</evidence>
<dbReference type="EMBL" id="GL378324">
    <property type="protein sequence ID" value="EFJ52533.1"/>
    <property type="molecule type" value="Genomic_DNA"/>
</dbReference>
<evidence type="ECO:0000256" key="16">
    <source>
        <dbReference type="ARBA" id="ARBA00023209"/>
    </source>
</evidence>
<dbReference type="PANTHER" id="PTHR13619">
    <property type="entry name" value="PHOSPHATIDATE CYTIDYLYLTRANSFERASE, MITOCHONDRIAL"/>
    <property type="match status" value="1"/>
</dbReference>
<dbReference type="AlphaFoldDB" id="D8TJF4"/>
<evidence type="ECO:0000256" key="7">
    <source>
        <dbReference type="ARBA" id="ARBA00018337"/>
    </source>
</evidence>
<evidence type="ECO:0000256" key="6">
    <source>
        <dbReference type="ARBA" id="ARBA00012487"/>
    </source>
</evidence>
<keyword evidence="15" id="KW-0472">Membrane</keyword>
<keyword evidence="12" id="KW-0460">Magnesium</keyword>
<dbReference type="EC" id="2.7.7.41" evidence="6"/>
<dbReference type="eggNOG" id="KOG2986">
    <property type="taxonomic scope" value="Eukaryota"/>
</dbReference>
<evidence type="ECO:0000256" key="12">
    <source>
        <dbReference type="ARBA" id="ARBA00022842"/>
    </source>
</evidence>
<proteinExistence type="inferred from homology"/>
<keyword evidence="16" id="KW-0594">Phospholipid biosynthesis</keyword>
<dbReference type="Pfam" id="PF09139">
    <property type="entry name" value="Tam41_Mmp37"/>
    <property type="match status" value="2"/>
</dbReference>
<dbReference type="GeneID" id="9617431"/>
<dbReference type="GO" id="GO:0016024">
    <property type="term" value="P:CDP-diacylglycerol biosynthetic process"/>
    <property type="evidence" value="ECO:0007669"/>
    <property type="project" value="UniProtKB-UniPathway"/>
</dbReference>
<dbReference type="PANTHER" id="PTHR13619:SF0">
    <property type="entry name" value="PHOSPHATIDATE CYTIDYLYLTRANSFERASE, MITOCHONDRIAL"/>
    <property type="match status" value="1"/>
</dbReference>
<evidence type="ECO:0000256" key="13">
    <source>
        <dbReference type="ARBA" id="ARBA00023098"/>
    </source>
</evidence>
<keyword evidence="9" id="KW-0808">Transferase</keyword>
<keyword evidence="14" id="KW-0496">Mitochondrion</keyword>
<comment type="similarity">
    <text evidence="5">Belongs to the TAM41 family.</text>
</comment>
<dbReference type="UniPathway" id="UPA00557">
    <property type="reaction ID" value="UER00614"/>
</dbReference>
<evidence type="ECO:0000313" key="19">
    <source>
        <dbReference type="EMBL" id="EFJ52533.1"/>
    </source>
</evidence>
<evidence type="ECO:0000256" key="9">
    <source>
        <dbReference type="ARBA" id="ARBA00022679"/>
    </source>
</evidence>
<evidence type="ECO:0000256" key="11">
    <source>
        <dbReference type="ARBA" id="ARBA00022792"/>
    </source>
</evidence>
<protein>
    <recommendedName>
        <fullName evidence="7">Phosphatidate cytidylyltransferase, mitochondrial</fullName>
        <ecNumber evidence="6">2.7.7.41</ecNumber>
    </recommendedName>
    <alternativeName>
        <fullName evidence="18">CDP-diacylglycerol synthase</fullName>
    </alternativeName>
</protein>
<evidence type="ECO:0000256" key="17">
    <source>
        <dbReference type="ARBA" id="ARBA00023264"/>
    </source>
</evidence>
<dbReference type="STRING" id="3068.D8TJF4"/>
<keyword evidence="8" id="KW-0444">Lipid biosynthesis</keyword>
<dbReference type="GO" id="GO:0005743">
    <property type="term" value="C:mitochondrial inner membrane"/>
    <property type="evidence" value="ECO:0007669"/>
    <property type="project" value="UniProtKB-SubCell"/>
</dbReference>
<accession>D8TJF4</accession>
<evidence type="ECO:0000256" key="10">
    <source>
        <dbReference type="ARBA" id="ARBA00022695"/>
    </source>
</evidence>
<keyword evidence="20" id="KW-1185">Reference proteome</keyword>
<dbReference type="RefSeq" id="XP_002946606.1">
    <property type="nucleotide sequence ID" value="XM_002946560.1"/>
</dbReference>
<evidence type="ECO:0000256" key="18">
    <source>
        <dbReference type="ARBA" id="ARBA00029893"/>
    </source>
</evidence>
<evidence type="ECO:0000256" key="4">
    <source>
        <dbReference type="ARBA" id="ARBA00005189"/>
    </source>
</evidence>
<evidence type="ECO:0000256" key="1">
    <source>
        <dbReference type="ARBA" id="ARBA00001946"/>
    </source>
</evidence>
<name>D8TJF4_VOLCA</name>
<evidence type="ECO:0000256" key="5">
    <source>
        <dbReference type="ARBA" id="ARBA00005458"/>
    </source>
</evidence>
<dbReference type="Proteomes" id="UP000001058">
    <property type="component" value="Unassembled WGS sequence"/>
</dbReference>
<keyword evidence="11" id="KW-0999">Mitochondrion inner membrane</keyword>
<evidence type="ECO:0000313" key="20">
    <source>
        <dbReference type="Proteomes" id="UP000001058"/>
    </source>
</evidence>
<comment type="pathway">
    <text evidence="3">Phospholipid metabolism; CDP-diacylglycerol biosynthesis; CDP-diacylglycerol from sn-glycerol 3-phosphate: step 3/3.</text>
</comment>
<keyword evidence="13" id="KW-0443">Lipid metabolism</keyword>
<gene>
    <name evidence="19" type="ORF">VOLCADRAFT_116006</name>
</gene>
<sequence length="298" mass="31858">MSSQMYTRQTNLSRNPGHYSWVGRLGARTVCGISEAVGVGVHFNTLVPLSEQMTIKYGVIEAGSLERDLLLWEHLYVAGRLHKPVTALLPELLRTLVGLSYRGDVRLAVGAEDPHKVQRIVDGSWDELYGMYLPLLTESGRYSALGLEVAGHVEHPGGGGGGPPRGGCRMWRQSKDPDAQAAALRLLAPGLLHEMAGRLGYHVPLHHLAPSTTTQMEVVAAAMRSGAPQRLAADSLAAIVRRSSIYQAAAGLLAAGGGKAVQYVGAKVVKAHRLSQPSRGFLLRETFLGASRSTSLGC</sequence>
<dbReference type="KEGG" id="vcn:VOLCADRAFT_116006"/>
<comment type="pathway">
    <text evidence="4">Lipid metabolism.</text>
</comment>